<dbReference type="NCBIfam" id="TIGR00196">
    <property type="entry name" value="yjeF_cterm"/>
    <property type="match status" value="1"/>
</dbReference>
<gene>
    <name evidence="6" type="primary">nnrD</name>
    <name evidence="8" type="ORF">CLV35_1238</name>
</gene>
<dbReference type="InterPro" id="IPR000631">
    <property type="entry name" value="CARKD"/>
</dbReference>
<dbReference type="SUPFAM" id="SSF53613">
    <property type="entry name" value="Ribokinase-like"/>
    <property type="match status" value="1"/>
</dbReference>
<dbReference type="Proteomes" id="UP000281955">
    <property type="component" value="Unassembled WGS sequence"/>
</dbReference>
<comment type="caution">
    <text evidence="6">Lacks conserved residue(s) required for the propagation of feature annotation.</text>
</comment>
<dbReference type="PROSITE" id="PS51383">
    <property type="entry name" value="YJEF_C_3"/>
    <property type="match status" value="1"/>
</dbReference>
<feature type="binding site" evidence="6">
    <location>
        <position position="52"/>
    </location>
    <ligand>
        <name>(6S)-NADPHX</name>
        <dbReference type="ChEBI" id="CHEBI:64076"/>
    </ligand>
</feature>
<keyword evidence="4 6" id="KW-0520">NAD</keyword>
<dbReference type="EC" id="4.2.1.136" evidence="6"/>
<dbReference type="PANTHER" id="PTHR12592">
    <property type="entry name" value="ATP-DEPENDENT (S)-NAD(P)H-HYDRATE DEHYDRATASE FAMILY MEMBER"/>
    <property type="match status" value="1"/>
</dbReference>
<evidence type="ECO:0000256" key="1">
    <source>
        <dbReference type="ARBA" id="ARBA00022741"/>
    </source>
</evidence>
<feature type="binding site" evidence="6">
    <location>
        <position position="123"/>
    </location>
    <ligand>
        <name>(6S)-NADPHX</name>
        <dbReference type="ChEBI" id="CHEBI:64076"/>
    </ligand>
</feature>
<evidence type="ECO:0000256" key="6">
    <source>
        <dbReference type="HAMAP-Rule" id="MF_01965"/>
    </source>
</evidence>
<keyword evidence="5 6" id="KW-0456">Lyase</keyword>
<dbReference type="GO" id="GO:0052856">
    <property type="term" value="F:NAD(P)HX epimerase activity"/>
    <property type="evidence" value="ECO:0007669"/>
    <property type="project" value="TreeGrafter"/>
</dbReference>
<comment type="catalytic activity">
    <reaction evidence="6">
        <text>(6S)-NADHX + ADP = AMP + phosphate + NADH + H(+)</text>
        <dbReference type="Rhea" id="RHEA:32223"/>
        <dbReference type="ChEBI" id="CHEBI:15378"/>
        <dbReference type="ChEBI" id="CHEBI:43474"/>
        <dbReference type="ChEBI" id="CHEBI:57945"/>
        <dbReference type="ChEBI" id="CHEBI:64074"/>
        <dbReference type="ChEBI" id="CHEBI:456215"/>
        <dbReference type="ChEBI" id="CHEBI:456216"/>
        <dbReference type="EC" id="4.2.1.136"/>
    </reaction>
</comment>
<dbReference type="Gene3D" id="3.40.1190.20">
    <property type="match status" value="1"/>
</dbReference>
<dbReference type="GO" id="GO:0016301">
    <property type="term" value="F:kinase activity"/>
    <property type="evidence" value="ECO:0007669"/>
    <property type="project" value="UniProtKB-KW"/>
</dbReference>
<dbReference type="GO" id="GO:0110051">
    <property type="term" value="P:metabolite repair"/>
    <property type="evidence" value="ECO:0007669"/>
    <property type="project" value="TreeGrafter"/>
</dbReference>
<keyword evidence="3 6" id="KW-0521">NADP</keyword>
<dbReference type="InParanoid" id="A0A420XRW4"/>
<comment type="cofactor">
    <cofactor evidence="6">
        <name>Mg(2+)</name>
        <dbReference type="ChEBI" id="CHEBI:18420"/>
    </cofactor>
</comment>
<organism evidence="8 9">
    <name type="scientific">Motilibacter peucedani</name>
    <dbReference type="NCBI Taxonomy" id="598650"/>
    <lineage>
        <taxon>Bacteria</taxon>
        <taxon>Bacillati</taxon>
        <taxon>Actinomycetota</taxon>
        <taxon>Actinomycetes</taxon>
        <taxon>Motilibacterales</taxon>
        <taxon>Motilibacteraceae</taxon>
        <taxon>Motilibacter</taxon>
    </lineage>
</organism>
<feature type="binding site" evidence="6">
    <location>
        <position position="241"/>
    </location>
    <ligand>
        <name>AMP</name>
        <dbReference type="ChEBI" id="CHEBI:456215"/>
    </ligand>
</feature>
<sequence>MSSESPNQTPDGGVRTVTYALLRGWLLPNDGTGKESRGRTLVVGGSAQTPGAVLLAGEAAMRAGAGKLQVAAPASSAQHLAVALPEALVLPVPELDDGSLDPAAADRIAELAADAAAVLVGPGMVGVEQTMALVRALLPAVSGALVLDALGLAVAGDDPALLRERSGPTVLTPNLAELAISLHEEPGSLGDDDVAAAVRRLAGLTGSVVTSGATESFTSAAHGLVWHDLAGGRGLGVSGSGDVLAGAVTGLAARGAGPEQAAVWGVHLHRRAGDRLAAEVGRTGFLARELPGQFPRVLSEIEV</sequence>
<keyword evidence="8" id="KW-0418">Kinase</keyword>
<dbReference type="RefSeq" id="WP_231121546.1">
    <property type="nucleotide sequence ID" value="NZ_RBWV01000010.1"/>
</dbReference>
<comment type="similarity">
    <text evidence="6">Belongs to the NnrD/CARKD family.</text>
</comment>
<evidence type="ECO:0000256" key="2">
    <source>
        <dbReference type="ARBA" id="ARBA00022840"/>
    </source>
</evidence>
<dbReference type="GO" id="GO:0052855">
    <property type="term" value="F:ADP-dependent NAD(P)H-hydrate dehydratase activity"/>
    <property type="evidence" value="ECO:0007669"/>
    <property type="project" value="UniProtKB-UniRule"/>
</dbReference>
<keyword evidence="9" id="KW-1185">Reference proteome</keyword>
<keyword evidence="1 6" id="KW-0547">Nucleotide-binding</keyword>
<evidence type="ECO:0000259" key="7">
    <source>
        <dbReference type="PROSITE" id="PS51383"/>
    </source>
</evidence>
<comment type="subunit">
    <text evidence="6">Homotetramer.</text>
</comment>
<evidence type="ECO:0000256" key="5">
    <source>
        <dbReference type="ARBA" id="ARBA00023239"/>
    </source>
</evidence>
<evidence type="ECO:0000313" key="9">
    <source>
        <dbReference type="Proteomes" id="UP000281955"/>
    </source>
</evidence>
<name>A0A420XRW4_9ACTN</name>
<dbReference type="EMBL" id="RBWV01000010">
    <property type="protein sequence ID" value="RKS77549.1"/>
    <property type="molecule type" value="Genomic_DNA"/>
</dbReference>
<comment type="catalytic activity">
    <reaction evidence="6">
        <text>(6S)-NADPHX + ADP = AMP + phosphate + NADPH + H(+)</text>
        <dbReference type="Rhea" id="RHEA:32235"/>
        <dbReference type="ChEBI" id="CHEBI:15378"/>
        <dbReference type="ChEBI" id="CHEBI:43474"/>
        <dbReference type="ChEBI" id="CHEBI:57783"/>
        <dbReference type="ChEBI" id="CHEBI:64076"/>
        <dbReference type="ChEBI" id="CHEBI:456215"/>
        <dbReference type="ChEBI" id="CHEBI:456216"/>
        <dbReference type="EC" id="4.2.1.136"/>
    </reaction>
</comment>
<dbReference type="CDD" id="cd01171">
    <property type="entry name" value="YXKO-related"/>
    <property type="match status" value="1"/>
</dbReference>
<protein>
    <recommendedName>
        <fullName evidence="6">ADP-dependent (S)-NAD(P)H-hydrate dehydratase</fullName>
        <ecNumber evidence="6">4.2.1.136</ecNumber>
    </recommendedName>
    <alternativeName>
        <fullName evidence="6">ADP-dependent NAD(P)HX dehydratase</fullName>
    </alternativeName>
</protein>
<reference evidence="8 9" key="1">
    <citation type="submission" date="2018-10" db="EMBL/GenBank/DDBJ databases">
        <title>Genomic Encyclopedia of Archaeal and Bacterial Type Strains, Phase II (KMG-II): from individual species to whole genera.</title>
        <authorList>
            <person name="Goeker M."/>
        </authorList>
    </citation>
    <scope>NUCLEOTIDE SEQUENCE [LARGE SCALE GENOMIC DNA]</scope>
    <source>
        <strain evidence="8 9">RP-AC37</strain>
    </source>
</reference>
<dbReference type="AlphaFoldDB" id="A0A420XRW4"/>
<comment type="caution">
    <text evidence="8">The sequence shown here is derived from an EMBL/GenBank/DDBJ whole genome shotgun (WGS) entry which is preliminary data.</text>
</comment>
<evidence type="ECO:0000256" key="4">
    <source>
        <dbReference type="ARBA" id="ARBA00023027"/>
    </source>
</evidence>
<comment type="function">
    <text evidence="6">Catalyzes the dehydration of the S-form of NAD(P)HX at the expense of ADP, which is converted to AMP. Together with NAD(P)HX epimerase, which catalyzes the epimerization of the S- and R-forms, the enzyme allows the repair of both epimers of NAD(P)HX, a damaged form of NAD(P)H that is a result of enzymatic or heat-dependent hydration.</text>
</comment>
<dbReference type="GO" id="GO:0046496">
    <property type="term" value="P:nicotinamide nucleotide metabolic process"/>
    <property type="evidence" value="ECO:0007669"/>
    <property type="project" value="UniProtKB-UniRule"/>
</dbReference>
<dbReference type="GO" id="GO:0005524">
    <property type="term" value="F:ATP binding"/>
    <property type="evidence" value="ECO:0007669"/>
    <property type="project" value="UniProtKB-KW"/>
</dbReference>
<accession>A0A420XRW4</accession>
<evidence type="ECO:0000313" key="8">
    <source>
        <dbReference type="EMBL" id="RKS77549.1"/>
    </source>
</evidence>
<dbReference type="Pfam" id="PF01256">
    <property type="entry name" value="Carb_kinase"/>
    <property type="match status" value="1"/>
</dbReference>
<feature type="binding site" evidence="6">
    <location>
        <position position="242"/>
    </location>
    <ligand>
        <name>(6S)-NADPHX</name>
        <dbReference type="ChEBI" id="CHEBI:64076"/>
    </ligand>
</feature>
<dbReference type="InterPro" id="IPR029056">
    <property type="entry name" value="Ribokinase-like"/>
</dbReference>
<keyword evidence="8" id="KW-0808">Transferase</keyword>
<proteinExistence type="inferred from homology"/>
<keyword evidence="2 6" id="KW-0067">ATP-binding</keyword>
<dbReference type="HAMAP" id="MF_01965">
    <property type="entry name" value="NADHX_dehydratase"/>
    <property type="match status" value="1"/>
</dbReference>
<evidence type="ECO:0000256" key="3">
    <source>
        <dbReference type="ARBA" id="ARBA00022857"/>
    </source>
</evidence>
<feature type="domain" description="YjeF C-terminal" evidence="7">
    <location>
        <begin position="17"/>
        <end position="301"/>
    </location>
</feature>
<dbReference type="PANTHER" id="PTHR12592:SF0">
    <property type="entry name" value="ATP-DEPENDENT (S)-NAD(P)H-HYDRATE DEHYDRATASE"/>
    <property type="match status" value="1"/>
</dbReference>